<dbReference type="Pfam" id="PF22600">
    <property type="entry name" value="MTPAP-like_central"/>
    <property type="match status" value="1"/>
</dbReference>
<dbReference type="PANTHER" id="PTHR12271">
    <property type="entry name" value="POLY A POLYMERASE CID PAP -RELATED"/>
    <property type="match status" value="1"/>
</dbReference>
<dbReference type="SMART" id="SM00360">
    <property type="entry name" value="RRM"/>
    <property type="match status" value="1"/>
</dbReference>
<dbReference type="InterPro" id="IPR054708">
    <property type="entry name" value="MTPAP-like_central"/>
</dbReference>
<organism evidence="3 4">
    <name type="scientific">Diploscapter pachys</name>
    <dbReference type="NCBI Taxonomy" id="2018661"/>
    <lineage>
        <taxon>Eukaryota</taxon>
        <taxon>Metazoa</taxon>
        <taxon>Ecdysozoa</taxon>
        <taxon>Nematoda</taxon>
        <taxon>Chromadorea</taxon>
        <taxon>Rhabditida</taxon>
        <taxon>Rhabditina</taxon>
        <taxon>Rhabditomorpha</taxon>
        <taxon>Rhabditoidea</taxon>
        <taxon>Rhabditidae</taxon>
        <taxon>Diploscapter</taxon>
    </lineage>
</organism>
<dbReference type="Gene3D" id="3.30.460.10">
    <property type="entry name" value="Beta Polymerase, domain 2"/>
    <property type="match status" value="1"/>
</dbReference>
<dbReference type="EMBL" id="LIAE01007045">
    <property type="protein sequence ID" value="PAV82448.1"/>
    <property type="molecule type" value="Genomic_DNA"/>
</dbReference>
<dbReference type="Gene3D" id="3.30.70.330">
    <property type="match status" value="1"/>
</dbReference>
<dbReference type="CDD" id="cd05402">
    <property type="entry name" value="NT_PAP_TUTase"/>
    <property type="match status" value="1"/>
</dbReference>
<dbReference type="PANTHER" id="PTHR12271:SF127">
    <property type="entry name" value="SPECKLE TARGETED PIP5K1A-REGULATED POLY(A) POLYMERASE"/>
    <property type="match status" value="1"/>
</dbReference>
<evidence type="ECO:0000313" key="4">
    <source>
        <dbReference type="Proteomes" id="UP000218231"/>
    </source>
</evidence>
<dbReference type="OrthoDB" id="407432at2759"/>
<name>A0A2A2L8I1_9BILA</name>
<sequence length="711" mass="82183">MDWIDCEVCGVKIPKEENANKKHLEGKKHLKALEYQNEMQQLAKRSVFVKWPEVDNSITPELVTEIFGQFGPVSRVNHHPETKYAFVEFNEESAAGRALEQKEIEIRQFKATISKRRVNLHSMTWKRPRKKIDVDAILKDLATIDGFNSQITYLIRRIGITEEDTKERQTYVNRIEEELKKYFLTPKVRMFGSSLTPIGTIDSDVDACLVLNDLEPLEQSQQRDKITLLTADVEMFKERKIHGDELARLQPADQVRFVSKIMNDIRKHCNWIDHQRPITDCRCPLVQMVVDKKFVVDLSVDNLLGCAKTDYLNDMLRQDKSGNLRKILLALRFWFETNGLFDLPTDKYKASFNAYMIDLLMINRLQALAMVQPFAHHLDIYKKAANGWRIDFFQQENHALFEVNIDVVILKFFAYIVQFDIEKNVFSLRNGAPMRNDCFDEFNPKLPFKKGALNIQDPLEASHNVAQNITHKALVAFRNACKLSLAMAKKKKDDYRVLLRVWDNQKEAHEQDMTEFEKDAFKVVTIPDVPDAMTTETFASTVNFILEMVMHIRRMDEQAEPPCKKARNQEGQEENIFVDLKEYGVYGKMWVGRRNVRRQLERQNPAIKNDKGFDTEVWVSVQIAAAMPPQLIGRISVSVLKIDTKAKIIFNNIDCNATDLNNAIHFLETTIQNHLNYILAADAALSMHISNDLPQTVQLTIPQEIPSSSNF</sequence>
<keyword evidence="1" id="KW-0694">RNA-binding</keyword>
<accession>A0A2A2L8I1</accession>
<dbReference type="STRING" id="2018661.A0A2A2L8I1"/>
<dbReference type="GO" id="GO:1990817">
    <property type="term" value="F:poly(A) RNA polymerase activity"/>
    <property type="evidence" value="ECO:0007669"/>
    <property type="project" value="TreeGrafter"/>
</dbReference>
<dbReference type="SUPFAM" id="SSF81301">
    <property type="entry name" value="Nucleotidyltransferase"/>
    <property type="match status" value="1"/>
</dbReference>
<dbReference type="InterPro" id="IPR012677">
    <property type="entry name" value="Nucleotide-bd_a/b_plait_sf"/>
</dbReference>
<dbReference type="GO" id="GO:0003723">
    <property type="term" value="F:RNA binding"/>
    <property type="evidence" value="ECO:0007669"/>
    <property type="project" value="UniProtKB-UniRule"/>
</dbReference>
<evidence type="ECO:0000313" key="3">
    <source>
        <dbReference type="EMBL" id="PAV82448.1"/>
    </source>
</evidence>
<dbReference type="PROSITE" id="PS50102">
    <property type="entry name" value="RRM"/>
    <property type="match status" value="1"/>
</dbReference>
<dbReference type="SUPFAM" id="SSF81631">
    <property type="entry name" value="PAP/OAS1 substrate-binding domain"/>
    <property type="match status" value="1"/>
</dbReference>
<dbReference type="CDD" id="cd00590">
    <property type="entry name" value="RRM_SF"/>
    <property type="match status" value="1"/>
</dbReference>
<evidence type="ECO:0000256" key="1">
    <source>
        <dbReference type="PROSITE-ProRule" id="PRU00176"/>
    </source>
</evidence>
<dbReference type="Pfam" id="PF00076">
    <property type="entry name" value="RRM_1"/>
    <property type="match status" value="1"/>
</dbReference>
<dbReference type="AlphaFoldDB" id="A0A2A2L8I1"/>
<proteinExistence type="predicted"/>
<comment type="caution">
    <text evidence="3">The sequence shown here is derived from an EMBL/GenBank/DDBJ whole genome shotgun (WGS) entry which is preliminary data.</text>
</comment>
<gene>
    <name evidence="3" type="ORF">WR25_16266</name>
</gene>
<dbReference type="InterPro" id="IPR035979">
    <property type="entry name" value="RBD_domain_sf"/>
</dbReference>
<dbReference type="SUPFAM" id="SSF54928">
    <property type="entry name" value="RNA-binding domain, RBD"/>
    <property type="match status" value="1"/>
</dbReference>
<dbReference type="Gene3D" id="1.10.1410.10">
    <property type="match status" value="1"/>
</dbReference>
<keyword evidence="4" id="KW-1185">Reference proteome</keyword>
<protein>
    <recommendedName>
        <fullName evidence="2">RRM domain-containing protein</fullName>
    </recommendedName>
</protein>
<dbReference type="InterPro" id="IPR000504">
    <property type="entry name" value="RRM_dom"/>
</dbReference>
<dbReference type="GO" id="GO:0031123">
    <property type="term" value="P:RNA 3'-end processing"/>
    <property type="evidence" value="ECO:0007669"/>
    <property type="project" value="TreeGrafter"/>
</dbReference>
<evidence type="ECO:0000259" key="2">
    <source>
        <dbReference type="PROSITE" id="PS50102"/>
    </source>
</evidence>
<dbReference type="Proteomes" id="UP000218231">
    <property type="component" value="Unassembled WGS sequence"/>
</dbReference>
<reference evidence="3 4" key="1">
    <citation type="journal article" date="2017" name="Curr. Biol.">
        <title>Genome architecture and evolution of a unichromosomal asexual nematode.</title>
        <authorList>
            <person name="Fradin H."/>
            <person name="Zegar C."/>
            <person name="Gutwein M."/>
            <person name="Lucas J."/>
            <person name="Kovtun M."/>
            <person name="Corcoran D."/>
            <person name="Baugh L.R."/>
            <person name="Kiontke K."/>
            <person name="Gunsalus K."/>
            <person name="Fitch D.H."/>
            <person name="Piano F."/>
        </authorList>
    </citation>
    <scope>NUCLEOTIDE SEQUENCE [LARGE SCALE GENOMIC DNA]</scope>
    <source>
        <strain evidence="3">PF1309</strain>
    </source>
</reference>
<dbReference type="InterPro" id="IPR043519">
    <property type="entry name" value="NT_sf"/>
</dbReference>
<feature type="domain" description="RRM" evidence="2">
    <location>
        <begin position="45"/>
        <end position="116"/>
    </location>
</feature>